<feature type="compositionally biased region" description="Low complexity" evidence="12">
    <location>
        <begin position="135"/>
        <end position="145"/>
    </location>
</feature>
<dbReference type="PANTHER" id="PTHR12173:SF9">
    <property type="entry name" value="ARTEMIN"/>
    <property type="match status" value="1"/>
</dbReference>
<dbReference type="InterPro" id="IPR043401">
    <property type="entry name" value="GDNF_fam"/>
</dbReference>
<evidence type="ECO:0000256" key="5">
    <source>
        <dbReference type="ARBA" id="ARBA00023030"/>
    </source>
</evidence>
<comment type="similarity">
    <text evidence="2">Belongs to the TGF-beta family. GDNF subfamily.</text>
</comment>
<reference evidence="14" key="1">
    <citation type="submission" date="2023-06" db="EMBL/GenBank/DDBJ databases">
        <title>Reference genome for the Northern bat (Eptesicus nilssonii), a most northern bat species.</title>
        <authorList>
            <person name="Laine V.N."/>
            <person name="Pulliainen A.T."/>
            <person name="Lilley T.M."/>
        </authorList>
    </citation>
    <scope>NUCLEOTIDE SEQUENCE</scope>
    <source>
        <strain evidence="14">BLF_Eptnil</strain>
        <tissue evidence="14">Kidney</tissue>
    </source>
</reference>
<comment type="subcellular location">
    <subcellularLocation>
        <location evidence="1">Secreted</location>
    </subcellularLocation>
</comment>
<evidence type="ECO:0000256" key="7">
    <source>
        <dbReference type="ARBA" id="ARBA00023180"/>
    </source>
</evidence>
<dbReference type="FunFam" id="2.10.90.10:FF:000032">
    <property type="entry name" value="Artemin"/>
    <property type="match status" value="1"/>
</dbReference>
<dbReference type="PANTHER" id="PTHR12173">
    <property type="entry name" value="GDNF SUBFAMILY OF TGF-BETA FAMILY"/>
    <property type="match status" value="1"/>
</dbReference>
<evidence type="ECO:0000256" key="11">
    <source>
        <dbReference type="RuleBase" id="RU000354"/>
    </source>
</evidence>
<evidence type="ECO:0000256" key="1">
    <source>
        <dbReference type="ARBA" id="ARBA00004613"/>
    </source>
</evidence>
<dbReference type="GO" id="GO:0007399">
    <property type="term" value="P:nervous system development"/>
    <property type="evidence" value="ECO:0007669"/>
    <property type="project" value="UniProtKB-ARBA"/>
</dbReference>
<proteinExistence type="inferred from homology"/>
<keyword evidence="6" id="KW-1015">Disulfide bond</keyword>
<dbReference type="GO" id="GO:0030971">
    <property type="term" value="F:receptor tyrosine kinase binding"/>
    <property type="evidence" value="ECO:0007669"/>
    <property type="project" value="InterPro"/>
</dbReference>
<name>A0AA40HZ83_CNENI</name>
<dbReference type="CDD" id="cd19381">
    <property type="entry name" value="TGF_beta_Artemin"/>
    <property type="match status" value="1"/>
</dbReference>
<dbReference type="Proteomes" id="UP001177744">
    <property type="component" value="Unassembled WGS sequence"/>
</dbReference>
<keyword evidence="15" id="KW-1185">Reference proteome</keyword>
<dbReference type="GO" id="GO:0008083">
    <property type="term" value="F:growth factor activity"/>
    <property type="evidence" value="ECO:0007669"/>
    <property type="project" value="UniProtKB-KW"/>
</dbReference>
<evidence type="ECO:0000256" key="6">
    <source>
        <dbReference type="ARBA" id="ARBA00023157"/>
    </source>
</evidence>
<comment type="subunit">
    <text evidence="9">Homodimer; disulfide-linked. Interacts with GFRA3 coreceptor and RET: forms a 2:2:2 ternary complex composed of ARTN ligand, GFRA3 and RET receptor.</text>
</comment>
<evidence type="ECO:0000256" key="4">
    <source>
        <dbReference type="ARBA" id="ARBA00022729"/>
    </source>
</evidence>
<evidence type="ECO:0000256" key="8">
    <source>
        <dbReference type="ARBA" id="ARBA00058643"/>
    </source>
</evidence>
<feature type="domain" description="TGF-beta family profile" evidence="13">
    <location>
        <begin position="153"/>
        <end position="261"/>
    </location>
</feature>
<keyword evidence="5 11" id="KW-0339">Growth factor</keyword>
<dbReference type="Pfam" id="PF00019">
    <property type="entry name" value="TGF_beta"/>
    <property type="match status" value="1"/>
</dbReference>
<feature type="region of interest" description="Disordered" evidence="12">
    <location>
        <begin position="1"/>
        <end position="53"/>
    </location>
</feature>
<evidence type="ECO:0000313" key="15">
    <source>
        <dbReference type="Proteomes" id="UP001177744"/>
    </source>
</evidence>
<comment type="caution">
    <text evidence="14">The sequence shown here is derived from an EMBL/GenBank/DDBJ whole genome shotgun (WGS) entry which is preliminary data.</text>
</comment>
<evidence type="ECO:0000256" key="2">
    <source>
        <dbReference type="ARBA" id="ARBA00009832"/>
    </source>
</evidence>
<comment type="function">
    <text evidence="8">Growth factor that supports the survival of sensory and sympathetic peripheral neurons in culture and also supports the survival of dopaminergic neurons of the ventral mid-brain. Acts by binding to its coreceptor, GFRA3, leading to autophosphorylation and activation of the RET receptor. Strong attractant of gut hematopoietic cells thus promoting the formation Peyer's patch-like structures, a major component of the gut-associated lymphoid tissue.</text>
</comment>
<dbReference type="GO" id="GO:0005576">
    <property type="term" value="C:extracellular region"/>
    <property type="evidence" value="ECO:0007669"/>
    <property type="project" value="UniProtKB-SubCell"/>
</dbReference>
<sequence>MELGPAPRHGPRAPQAAGPSGPSPGCILDPEPCTREMEPGRGGPSVLPRWPRPRRQPALWPALATLVLLSSVAEASLGLAPRSPATLDGPAPAPAPPAGPLTGGRASRFCSGRARRPPPQPSRPAPPPPAPSPAPSRAGRAARAWGRGGLASRGSRARAVGARGCRLRSQLVPVRALGLGHSSDELVRFGFCSGSCRRARSPHDLSLASLLKARALQPPPGSQLVRQPCCRPTSYEAVSFMDVNSTWRTVDQLSAAACDCLG</sequence>
<dbReference type="EMBL" id="JAULJE010000008">
    <property type="protein sequence ID" value="KAK1340102.1"/>
    <property type="molecule type" value="Genomic_DNA"/>
</dbReference>
<evidence type="ECO:0000256" key="3">
    <source>
        <dbReference type="ARBA" id="ARBA00022525"/>
    </source>
</evidence>
<evidence type="ECO:0000256" key="12">
    <source>
        <dbReference type="SAM" id="MobiDB-lite"/>
    </source>
</evidence>
<evidence type="ECO:0000256" key="10">
    <source>
        <dbReference type="ARBA" id="ARBA00074181"/>
    </source>
</evidence>
<dbReference type="InterPro" id="IPR029034">
    <property type="entry name" value="Cystine-knot_cytokine"/>
</dbReference>
<organism evidence="14 15">
    <name type="scientific">Cnephaeus nilssonii</name>
    <name type="common">Northern bat</name>
    <name type="synonym">Eptesicus nilssonii</name>
    <dbReference type="NCBI Taxonomy" id="3371016"/>
    <lineage>
        <taxon>Eukaryota</taxon>
        <taxon>Metazoa</taxon>
        <taxon>Chordata</taxon>
        <taxon>Craniata</taxon>
        <taxon>Vertebrata</taxon>
        <taxon>Euteleostomi</taxon>
        <taxon>Mammalia</taxon>
        <taxon>Eutheria</taxon>
        <taxon>Laurasiatheria</taxon>
        <taxon>Chiroptera</taxon>
        <taxon>Yangochiroptera</taxon>
        <taxon>Vespertilionidae</taxon>
        <taxon>Cnephaeus</taxon>
    </lineage>
</organism>
<dbReference type="GO" id="GO:0030116">
    <property type="term" value="F:glial cell-derived neurotrophic factor receptor binding"/>
    <property type="evidence" value="ECO:0007669"/>
    <property type="project" value="InterPro"/>
</dbReference>
<protein>
    <recommendedName>
        <fullName evidence="10">Artemin</fullName>
    </recommendedName>
</protein>
<feature type="compositionally biased region" description="Pro residues" evidence="12">
    <location>
        <begin position="117"/>
        <end position="134"/>
    </location>
</feature>
<dbReference type="SUPFAM" id="SSF57501">
    <property type="entry name" value="Cystine-knot cytokines"/>
    <property type="match status" value="1"/>
</dbReference>
<dbReference type="InterPro" id="IPR001839">
    <property type="entry name" value="TGF-b_C"/>
</dbReference>
<keyword evidence="7" id="KW-0325">Glycoprotein</keyword>
<feature type="region of interest" description="Disordered" evidence="12">
    <location>
        <begin position="83"/>
        <end position="153"/>
    </location>
</feature>
<dbReference type="PROSITE" id="PS51362">
    <property type="entry name" value="TGF_BETA_2"/>
    <property type="match status" value="1"/>
</dbReference>
<gene>
    <name evidence="14" type="ORF">QTO34_018666</name>
</gene>
<evidence type="ECO:0000259" key="13">
    <source>
        <dbReference type="PROSITE" id="PS51362"/>
    </source>
</evidence>
<dbReference type="AlphaFoldDB" id="A0AA40HZ83"/>
<evidence type="ECO:0000256" key="9">
    <source>
        <dbReference type="ARBA" id="ARBA00063068"/>
    </source>
</evidence>
<dbReference type="Gene3D" id="2.10.90.10">
    <property type="entry name" value="Cystine-knot cytokines"/>
    <property type="match status" value="1"/>
</dbReference>
<keyword evidence="3" id="KW-0964">Secreted</keyword>
<keyword evidence="4" id="KW-0732">Signal</keyword>
<accession>A0AA40HZ83</accession>
<evidence type="ECO:0000313" key="14">
    <source>
        <dbReference type="EMBL" id="KAK1340102.1"/>
    </source>
</evidence>
<feature type="compositionally biased region" description="Low complexity" evidence="12">
    <location>
        <begin position="12"/>
        <end position="25"/>
    </location>
</feature>